<proteinExistence type="predicted"/>
<dbReference type="Proteomes" id="UP000887580">
    <property type="component" value="Unplaced"/>
</dbReference>
<evidence type="ECO:0000313" key="1">
    <source>
        <dbReference type="Proteomes" id="UP000887580"/>
    </source>
</evidence>
<dbReference type="WBParaSite" id="PS1159_v2.g18030.t2">
    <property type="protein sequence ID" value="PS1159_v2.g18030.t2"/>
    <property type="gene ID" value="PS1159_v2.g18030"/>
</dbReference>
<name>A0AC35FJ04_9BILA</name>
<accession>A0AC35FJ04</accession>
<protein>
    <submittedName>
        <fullName evidence="2">Major facilitator superfamily (MFS) profile domain-containing protein</fullName>
    </submittedName>
</protein>
<organism evidence="1 2">
    <name type="scientific">Panagrolaimus sp. PS1159</name>
    <dbReference type="NCBI Taxonomy" id="55785"/>
    <lineage>
        <taxon>Eukaryota</taxon>
        <taxon>Metazoa</taxon>
        <taxon>Ecdysozoa</taxon>
        <taxon>Nematoda</taxon>
        <taxon>Chromadorea</taxon>
        <taxon>Rhabditida</taxon>
        <taxon>Tylenchina</taxon>
        <taxon>Panagrolaimomorpha</taxon>
        <taxon>Panagrolaimoidea</taxon>
        <taxon>Panagrolaimidae</taxon>
        <taxon>Panagrolaimus</taxon>
    </lineage>
</organism>
<reference evidence="2" key="1">
    <citation type="submission" date="2022-11" db="UniProtKB">
        <authorList>
            <consortium name="WormBaseParasite"/>
        </authorList>
    </citation>
    <scope>IDENTIFICATION</scope>
</reference>
<sequence length="574" mass="63285">MSTTSDSRPIVTVEMKDANIQCKRTVIHCGGKTRYIVLIQGALLLAIFMASIVCWNPAMIVLTDIKTSPIYDSSKNQTAEDFNNPSLPYRDRRIPYSTFQKSVNYAVLYVGALMGVVPLNMMLQKFGTHKVMIGISLICIITTALTPWAAVTNFYLLLVVRLFQGTTLSNPFPVIGSITNSWSSLKESGVFVALLTGYLQISSIFTMPVSGIIAAQIGWDLVFYVHAIIGIVLMILWSYNFRDEPWKHPFVNDREWRLISVGKPNIKLHYKPPYKKIFSSLSIWGVWLATCANYFVAQFAITYTPLYFVYVNGMTVTAASMLSTIPLLFQLLIKLLTGVLSDKLDKISEVTKMRFFNTLAFWGCGFSLILAGALPTFSSSFTASLIILGTSLQAFSAGGFTKGAVLVAKQFSPQVMAVMQVRGFTKGAVLVAKQFSPQVMAVMQVILCLSLFTGSFIVPTLTPKNEHSEYAIVFYLYGGWLIISNVIFCYFNDGKPAPWTEIPPSETSSKNPSRNVSKHIKVKIADSAPTIIPPSSTTINSSNLPANIPPLLENNPKDINTEGGINPSNPINNV</sequence>
<evidence type="ECO:0000313" key="2">
    <source>
        <dbReference type="WBParaSite" id="PS1159_v2.g18030.t2"/>
    </source>
</evidence>